<sequence length="77" mass="8688">MAQPGGNENNSNQLQVGLGVAPMFKRGAPAVLVYGGRHQVVKSRLEAAINEERSLSARRRWWCNRRPRLQLHRAIGR</sequence>
<organism evidence="1 2">
    <name type="scientific">Rubus argutus</name>
    <name type="common">Southern blackberry</name>
    <dbReference type="NCBI Taxonomy" id="59490"/>
    <lineage>
        <taxon>Eukaryota</taxon>
        <taxon>Viridiplantae</taxon>
        <taxon>Streptophyta</taxon>
        <taxon>Embryophyta</taxon>
        <taxon>Tracheophyta</taxon>
        <taxon>Spermatophyta</taxon>
        <taxon>Magnoliopsida</taxon>
        <taxon>eudicotyledons</taxon>
        <taxon>Gunneridae</taxon>
        <taxon>Pentapetalae</taxon>
        <taxon>rosids</taxon>
        <taxon>fabids</taxon>
        <taxon>Rosales</taxon>
        <taxon>Rosaceae</taxon>
        <taxon>Rosoideae</taxon>
        <taxon>Rosoideae incertae sedis</taxon>
        <taxon>Rubus</taxon>
    </lineage>
</organism>
<evidence type="ECO:0000313" key="1">
    <source>
        <dbReference type="EMBL" id="KAK9902513.1"/>
    </source>
</evidence>
<reference evidence="1 2" key="1">
    <citation type="journal article" date="2023" name="G3 (Bethesda)">
        <title>A chromosome-length genome assembly and annotation of blackberry (Rubus argutus, cv. 'Hillquist').</title>
        <authorList>
            <person name="Bruna T."/>
            <person name="Aryal R."/>
            <person name="Dudchenko O."/>
            <person name="Sargent D.J."/>
            <person name="Mead D."/>
            <person name="Buti M."/>
            <person name="Cavallini A."/>
            <person name="Hytonen T."/>
            <person name="Andres J."/>
            <person name="Pham M."/>
            <person name="Weisz D."/>
            <person name="Mascagni F."/>
            <person name="Usai G."/>
            <person name="Natali L."/>
            <person name="Bassil N."/>
            <person name="Fernandez G.E."/>
            <person name="Lomsadze A."/>
            <person name="Armour M."/>
            <person name="Olukolu B."/>
            <person name="Poorten T."/>
            <person name="Britton C."/>
            <person name="Davik J."/>
            <person name="Ashrafi H."/>
            <person name="Aiden E.L."/>
            <person name="Borodovsky M."/>
            <person name="Worthington M."/>
        </authorList>
    </citation>
    <scope>NUCLEOTIDE SEQUENCE [LARGE SCALE GENOMIC DNA]</scope>
    <source>
        <strain evidence="1">PI 553951</strain>
    </source>
</reference>
<dbReference type="AlphaFoldDB" id="A0AAW1VH32"/>
<name>A0AAW1VH32_RUBAR</name>
<dbReference type="Proteomes" id="UP001457282">
    <property type="component" value="Unassembled WGS sequence"/>
</dbReference>
<dbReference type="EMBL" id="JBEDUW010000251">
    <property type="protein sequence ID" value="KAK9902513.1"/>
    <property type="molecule type" value="Genomic_DNA"/>
</dbReference>
<gene>
    <name evidence="1" type="ORF">M0R45_001547</name>
</gene>
<comment type="caution">
    <text evidence="1">The sequence shown here is derived from an EMBL/GenBank/DDBJ whole genome shotgun (WGS) entry which is preliminary data.</text>
</comment>
<keyword evidence="2" id="KW-1185">Reference proteome</keyword>
<evidence type="ECO:0000313" key="2">
    <source>
        <dbReference type="Proteomes" id="UP001457282"/>
    </source>
</evidence>
<protein>
    <submittedName>
        <fullName evidence="1">Uncharacterized protein</fullName>
    </submittedName>
</protein>
<proteinExistence type="predicted"/>
<accession>A0AAW1VH32</accession>